<feature type="domain" description="C2H2-type" evidence="3">
    <location>
        <begin position="2"/>
        <end position="30"/>
    </location>
</feature>
<dbReference type="GO" id="GO:0008270">
    <property type="term" value="F:zinc ion binding"/>
    <property type="evidence" value="ECO:0007669"/>
    <property type="project" value="UniProtKB-KW"/>
</dbReference>
<evidence type="ECO:0000313" key="4">
    <source>
        <dbReference type="EMBL" id="KAH3895722.1"/>
    </source>
</evidence>
<dbReference type="SMART" id="SM00355">
    <property type="entry name" value="ZnF_C2H2"/>
    <property type="match status" value="2"/>
</dbReference>
<evidence type="ECO:0000256" key="2">
    <source>
        <dbReference type="SAM" id="MobiDB-lite"/>
    </source>
</evidence>
<reference evidence="4" key="2">
    <citation type="submission" date="2020-11" db="EMBL/GenBank/DDBJ databases">
        <authorList>
            <person name="McCartney M.A."/>
            <person name="Auch B."/>
            <person name="Kono T."/>
            <person name="Mallez S."/>
            <person name="Becker A."/>
            <person name="Gohl D.M."/>
            <person name="Silverstein K.A.T."/>
            <person name="Koren S."/>
            <person name="Bechman K.B."/>
            <person name="Herman A."/>
            <person name="Abrahante J.E."/>
            <person name="Garbe J."/>
        </authorList>
    </citation>
    <scope>NUCLEOTIDE SEQUENCE</scope>
    <source>
        <strain evidence="4">Duluth1</strain>
        <tissue evidence="4">Whole animal</tissue>
    </source>
</reference>
<dbReference type="AlphaFoldDB" id="A0A9D4NLS3"/>
<evidence type="ECO:0000256" key="1">
    <source>
        <dbReference type="PROSITE-ProRule" id="PRU00042"/>
    </source>
</evidence>
<dbReference type="InterPro" id="IPR036236">
    <property type="entry name" value="Znf_C2H2_sf"/>
</dbReference>
<feature type="compositionally biased region" description="Polar residues" evidence="2">
    <location>
        <begin position="139"/>
        <end position="149"/>
    </location>
</feature>
<dbReference type="InterPro" id="IPR013087">
    <property type="entry name" value="Znf_C2H2_type"/>
</dbReference>
<dbReference type="Proteomes" id="UP000828390">
    <property type="component" value="Unassembled WGS sequence"/>
</dbReference>
<sequence length="315" mass="36080">MFLCTVCDKLYRHKRNLDRHVKEKHSNLKHYKCVEEFCTSKFIRRGYLLDHLNFVHGYPRAEARTLTLSAKREDVVKLNTYYEPLSSSDDDIFDMIAEQEEYLQEHRKAVDNFNLDMLTSTYDDISSPDVSIYPDDSDVNVQTSDNTSGDDANVDVNVPDTVDNFNLNMLTSTYDDISSPDVSIYPDDSDVNVQTSDNTSGDDANVDINVPDTVISKMDVSIHPAESDYVNDIDNDSHIGDNSEDVIVISDVSDDELVPVVTESGKCLSVERRSLRTEVEVWTRTGIRFTTYSGNEPLFRWARYEDDFYNYTMKQ</sequence>
<comment type="caution">
    <text evidence="4">The sequence shown here is derived from an EMBL/GenBank/DDBJ whole genome shotgun (WGS) entry which is preliminary data.</text>
</comment>
<proteinExistence type="predicted"/>
<feature type="region of interest" description="Disordered" evidence="2">
    <location>
        <begin position="129"/>
        <end position="154"/>
    </location>
</feature>
<keyword evidence="1" id="KW-0863">Zinc-finger</keyword>
<keyword evidence="1" id="KW-0479">Metal-binding</keyword>
<accession>A0A9D4NLS3</accession>
<dbReference type="Gene3D" id="3.30.160.60">
    <property type="entry name" value="Classic Zinc Finger"/>
    <property type="match status" value="1"/>
</dbReference>
<evidence type="ECO:0000259" key="3">
    <source>
        <dbReference type="PROSITE" id="PS50157"/>
    </source>
</evidence>
<dbReference type="PROSITE" id="PS00028">
    <property type="entry name" value="ZINC_FINGER_C2H2_1"/>
    <property type="match status" value="2"/>
</dbReference>
<dbReference type="PROSITE" id="PS50157">
    <property type="entry name" value="ZINC_FINGER_C2H2_2"/>
    <property type="match status" value="2"/>
</dbReference>
<dbReference type="SUPFAM" id="SSF57667">
    <property type="entry name" value="beta-beta-alpha zinc fingers"/>
    <property type="match status" value="1"/>
</dbReference>
<dbReference type="EMBL" id="JAIWYP010000001">
    <property type="protein sequence ID" value="KAH3895722.1"/>
    <property type="molecule type" value="Genomic_DNA"/>
</dbReference>
<organism evidence="4 5">
    <name type="scientific">Dreissena polymorpha</name>
    <name type="common">Zebra mussel</name>
    <name type="synonym">Mytilus polymorpha</name>
    <dbReference type="NCBI Taxonomy" id="45954"/>
    <lineage>
        <taxon>Eukaryota</taxon>
        <taxon>Metazoa</taxon>
        <taxon>Spiralia</taxon>
        <taxon>Lophotrochozoa</taxon>
        <taxon>Mollusca</taxon>
        <taxon>Bivalvia</taxon>
        <taxon>Autobranchia</taxon>
        <taxon>Heteroconchia</taxon>
        <taxon>Euheterodonta</taxon>
        <taxon>Imparidentia</taxon>
        <taxon>Neoheterodontei</taxon>
        <taxon>Myida</taxon>
        <taxon>Dreissenoidea</taxon>
        <taxon>Dreissenidae</taxon>
        <taxon>Dreissena</taxon>
    </lineage>
</organism>
<keyword evidence="5" id="KW-1185">Reference proteome</keyword>
<feature type="domain" description="C2H2-type" evidence="3">
    <location>
        <begin position="31"/>
        <end position="61"/>
    </location>
</feature>
<protein>
    <recommendedName>
        <fullName evidence="3">C2H2-type domain-containing protein</fullName>
    </recommendedName>
</protein>
<gene>
    <name evidence="4" type="ORF">DPMN_019887</name>
</gene>
<evidence type="ECO:0000313" key="5">
    <source>
        <dbReference type="Proteomes" id="UP000828390"/>
    </source>
</evidence>
<reference evidence="4" key="1">
    <citation type="journal article" date="2019" name="bioRxiv">
        <title>The Genome of the Zebra Mussel, Dreissena polymorpha: A Resource for Invasive Species Research.</title>
        <authorList>
            <person name="McCartney M.A."/>
            <person name="Auch B."/>
            <person name="Kono T."/>
            <person name="Mallez S."/>
            <person name="Zhang Y."/>
            <person name="Obille A."/>
            <person name="Becker A."/>
            <person name="Abrahante J.E."/>
            <person name="Garbe J."/>
            <person name="Badalamenti J.P."/>
            <person name="Herman A."/>
            <person name="Mangelson H."/>
            <person name="Liachko I."/>
            <person name="Sullivan S."/>
            <person name="Sone E.D."/>
            <person name="Koren S."/>
            <person name="Silverstein K.A.T."/>
            <person name="Beckman K.B."/>
            <person name="Gohl D.M."/>
        </authorList>
    </citation>
    <scope>NUCLEOTIDE SEQUENCE</scope>
    <source>
        <strain evidence="4">Duluth1</strain>
        <tissue evidence="4">Whole animal</tissue>
    </source>
</reference>
<name>A0A9D4NLS3_DREPO</name>
<keyword evidence="1" id="KW-0862">Zinc</keyword>